<dbReference type="PRINTS" id="PR01790">
    <property type="entry name" value="SMP30FAMILY"/>
</dbReference>
<comment type="similarity">
    <text evidence="1">Belongs to the SMP-30/CGR1 family.</text>
</comment>
<proteinExistence type="inferred from homology"/>
<keyword evidence="6" id="KW-1185">Reference proteome</keyword>
<sequence>MVRSVTLTEPLLKLGLNLGEGPLYDEATDTVHFLDINGKKVLHYSLATGTLTTDEVDEKVGCLVLREKGGLAGAGEQGFATLDPTPGRPGHLTINYLSKPLSPELQKVSRFNDGACDPVGRFFCGTLEGRGGGPNGETLPGELWCMGVGDEGTWLVEGGWTDCNGMAYFTDSGRDKIHAYDYDLSTGKVSNKHVFIDGAALGLRDAPFQSSTHDGLCMDSEGCIWSARWNGEVVVRYTKDGKGIDTVIRIPGAYKCTMPIFCGKDNSHMFITTASNTPQNGDSDLQLEKYPCQGDVFLYDWKGEFTGGVYRWPFRG</sequence>
<dbReference type="GO" id="GO:0005509">
    <property type="term" value="F:calcium ion binding"/>
    <property type="evidence" value="ECO:0007669"/>
    <property type="project" value="TreeGrafter"/>
</dbReference>
<dbReference type="AlphaFoldDB" id="A0A165EUD6"/>
<protein>
    <recommendedName>
        <fullName evidence="4">SMP-30/Gluconolactonase/LRE-like region domain-containing protein</fullName>
    </recommendedName>
</protein>
<feature type="active site" description="Proton donor/acceptor" evidence="2">
    <location>
        <position position="214"/>
    </location>
</feature>
<keyword evidence="3" id="KW-0862">Zinc</keyword>
<evidence type="ECO:0000256" key="2">
    <source>
        <dbReference type="PIRSR" id="PIRSR605511-1"/>
    </source>
</evidence>
<organism evidence="5 6">
    <name type="scientific">Calocera cornea HHB12733</name>
    <dbReference type="NCBI Taxonomy" id="1353952"/>
    <lineage>
        <taxon>Eukaryota</taxon>
        <taxon>Fungi</taxon>
        <taxon>Dikarya</taxon>
        <taxon>Basidiomycota</taxon>
        <taxon>Agaricomycotina</taxon>
        <taxon>Dacrymycetes</taxon>
        <taxon>Dacrymycetales</taxon>
        <taxon>Dacrymycetaceae</taxon>
        <taxon>Calocera</taxon>
    </lineage>
</organism>
<evidence type="ECO:0000313" key="5">
    <source>
        <dbReference type="EMBL" id="KZT55541.1"/>
    </source>
</evidence>
<evidence type="ECO:0000256" key="1">
    <source>
        <dbReference type="ARBA" id="ARBA00008853"/>
    </source>
</evidence>
<dbReference type="Gene3D" id="2.120.10.30">
    <property type="entry name" value="TolB, C-terminal domain"/>
    <property type="match status" value="1"/>
</dbReference>
<dbReference type="GO" id="GO:0004341">
    <property type="term" value="F:gluconolactonase activity"/>
    <property type="evidence" value="ECO:0007669"/>
    <property type="project" value="TreeGrafter"/>
</dbReference>
<feature type="binding site" evidence="3">
    <location>
        <position position="112"/>
    </location>
    <ligand>
        <name>substrate</name>
    </ligand>
</feature>
<evidence type="ECO:0000259" key="4">
    <source>
        <dbReference type="Pfam" id="PF08450"/>
    </source>
</evidence>
<dbReference type="STRING" id="1353952.A0A165EUD6"/>
<comment type="cofactor">
    <cofactor evidence="3">
        <name>Zn(2+)</name>
        <dbReference type="ChEBI" id="CHEBI:29105"/>
    </cofactor>
    <text evidence="3">Binds 1 divalent metal cation per subunit.</text>
</comment>
<dbReference type="EMBL" id="KV423993">
    <property type="protein sequence ID" value="KZT55541.1"/>
    <property type="molecule type" value="Genomic_DNA"/>
</dbReference>
<name>A0A165EUD6_9BASI</name>
<evidence type="ECO:0000313" key="6">
    <source>
        <dbReference type="Proteomes" id="UP000076842"/>
    </source>
</evidence>
<dbReference type="PANTHER" id="PTHR10907:SF47">
    <property type="entry name" value="REGUCALCIN"/>
    <property type="match status" value="1"/>
</dbReference>
<dbReference type="GO" id="GO:0019853">
    <property type="term" value="P:L-ascorbic acid biosynthetic process"/>
    <property type="evidence" value="ECO:0007669"/>
    <property type="project" value="TreeGrafter"/>
</dbReference>
<dbReference type="InParanoid" id="A0A165EUD6"/>
<feature type="binding site" evidence="3">
    <location>
        <position position="20"/>
    </location>
    <ligand>
        <name>a divalent metal cation</name>
        <dbReference type="ChEBI" id="CHEBI:60240"/>
    </ligand>
</feature>
<feature type="binding site" evidence="3">
    <location>
        <position position="214"/>
    </location>
    <ligand>
        <name>a divalent metal cation</name>
        <dbReference type="ChEBI" id="CHEBI:60240"/>
    </ligand>
</feature>
<dbReference type="Pfam" id="PF08450">
    <property type="entry name" value="SGL"/>
    <property type="match status" value="1"/>
</dbReference>
<dbReference type="InterPro" id="IPR013658">
    <property type="entry name" value="SGL"/>
</dbReference>
<reference evidence="5 6" key="1">
    <citation type="journal article" date="2016" name="Mol. Biol. Evol.">
        <title>Comparative Genomics of Early-Diverging Mushroom-Forming Fungi Provides Insights into the Origins of Lignocellulose Decay Capabilities.</title>
        <authorList>
            <person name="Nagy L.G."/>
            <person name="Riley R."/>
            <person name="Tritt A."/>
            <person name="Adam C."/>
            <person name="Daum C."/>
            <person name="Floudas D."/>
            <person name="Sun H."/>
            <person name="Yadav J.S."/>
            <person name="Pangilinan J."/>
            <person name="Larsson K.H."/>
            <person name="Matsuura K."/>
            <person name="Barry K."/>
            <person name="Labutti K."/>
            <person name="Kuo R."/>
            <person name="Ohm R.A."/>
            <person name="Bhattacharya S.S."/>
            <person name="Shirouzu T."/>
            <person name="Yoshinaga Y."/>
            <person name="Martin F.M."/>
            <person name="Grigoriev I.V."/>
            <person name="Hibbett D.S."/>
        </authorList>
    </citation>
    <scope>NUCLEOTIDE SEQUENCE [LARGE SCALE GENOMIC DNA]</scope>
    <source>
        <strain evidence="5 6">HHB12733</strain>
    </source>
</reference>
<evidence type="ECO:0000256" key="3">
    <source>
        <dbReference type="PIRSR" id="PIRSR605511-2"/>
    </source>
</evidence>
<feature type="domain" description="SMP-30/Gluconolactonase/LRE-like region" evidence="4">
    <location>
        <begin position="18"/>
        <end position="274"/>
    </location>
</feature>
<dbReference type="OrthoDB" id="423498at2759"/>
<dbReference type="Proteomes" id="UP000076842">
    <property type="component" value="Unassembled WGS sequence"/>
</dbReference>
<dbReference type="InterPro" id="IPR005511">
    <property type="entry name" value="SMP-30"/>
</dbReference>
<feature type="binding site" evidence="3">
    <location>
        <position position="110"/>
    </location>
    <ligand>
        <name>substrate</name>
    </ligand>
</feature>
<accession>A0A165EUD6</accession>
<keyword evidence="3" id="KW-0479">Metal-binding</keyword>
<dbReference type="PANTHER" id="PTHR10907">
    <property type="entry name" value="REGUCALCIN"/>
    <property type="match status" value="1"/>
</dbReference>
<dbReference type="InterPro" id="IPR011042">
    <property type="entry name" value="6-blade_b-propeller_TolB-like"/>
</dbReference>
<dbReference type="SUPFAM" id="SSF63829">
    <property type="entry name" value="Calcium-dependent phosphotriesterase"/>
    <property type="match status" value="1"/>
</dbReference>
<gene>
    <name evidence="5" type="ORF">CALCODRAFT_472188</name>
</gene>